<feature type="domain" description="Major facilitator superfamily (MFS) profile" evidence="8">
    <location>
        <begin position="55"/>
        <end position="482"/>
    </location>
</feature>
<feature type="transmembrane region" description="Helical" evidence="7">
    <location>
        <begin position="53"/>
        <end position="77"/>
    </location>
</feature>
<feature type="transmembrane region" description="Helical" evidence="7">
    <location>
        <begin position="363"/>
        <end position="382"/>
    </location>
</feature>
<feature type="transmembrane region" description="Helical" evidence="7">
    <location>
        <begin position="147"/>
        <end position="168"/>
    </location>
</feature>
<feature type="transmembrane region" description="Helical" evidence="7">
    <location>
        <begin position="210"/>
        <end position="229"/>
    </location>
</feature>
<feature type="transmembrane region" description="Helical" evidence="7">
    <location>
        <begin position="432"/>
        <end position="449"/>
    </location>
</feature>
<feature type="transmembrane region" description="Helical" evidence="7">
    <location>
        <begin position="121"/>
        <end position="141"/>
    </location>
</feature>
<protein>
    <recommendedName>
        <fullName evidence="8">Major facilitator superfamily (MFS) profile domain-containing protein</fullName>
    </recommendedName>
</protein>
<comment type="subcellular location">
    <subcellularLocation>
        <location evidence="1">Membrane</location>
        <topology evidence="1">Multi-pass membrane protein</topology>
    </subcellularLocation>
</comment>
<comment type="similarity">
    <text evidence="2">Belongs to the major facilitator superfamily.</text>
</comment>
<feature type="compositionally biased region" description="Basic and acidic residues" evidence="6">
    <location>
        <begin position="21"/>
        <end position="35"/>
    </location>
</feature>
<evidence type="ECO:0000256" key="5">
    <source>
        <dbReference type="ARBA" id="ARBA00023136"/>
    </source>
</evidence>
<evidence type="ECO:0000313" key="9">
    <source>
        <dbReference type="EMBL" id="CAF9928106.1"/>
    </source>
</evidence>
<keyword evidence="5 7" id="KW-0472">Membrane</keyword>
<dbReference type="PANTHER" id="PTHR23502:SF68">
    <property type="entry name" value="MULTIDRUG TRANSPORTER, PUTATIVE (AFU_ORTHOLOGUE AFUA_3G01120)-RELATED"/>
    <property type="match status" value="1"/>
</dbReference>
<evidence type="ECO:0000313" key="10">
    <source>
        <dbReference type="Proteomes" id="UP000664169"/>
    </source>
</evidence>
<feature type="compositionally biased region" description="Basic and acidic residues" evidence="6">
    <location>
        <begin position="1"/>
        <end position="12"/>
    </location>
</feature>
<keyword evidence="10" id="KW-1185">Reference proteome</keyword>
<evidence type="ECO:0000256" key="2">
    <source>
        <dbReference type="ARBA" id="ARBA00008335"/>
    </source>
</evidence>
<evidence type="ECO:0000256" key="6">
    <source>
        <dbReference type="SAM" id="MobiDB-lite"/>
    </source>
</evidence>
<evidence type="ECO:0000256" key="4">
    <source>
        <dbReference type="ARBA" id="ARBA00022989"/>
    </source>
</evidence>
<reference evidence="9" key="1">
    <citation type="submission" date="2021-03" db="EMBL/GenBank/DDBJ databases">
        <authorList>
            <person name="Tagirdzhanova G."/>
        </authorList>
    </citation>
    <scope>NUCLEOTIDE SEQUENCE</scope>
</reference>
<accession>A0A8H3FLC3</accession>
<evidence type="ECO:0000256" key="3">
    <source>
        <dbReference type="ARBA" id="ARBA00022692"/>
    </source>
</evidence>
<sequence>MDTDKPSRDGSKVESQNGEADMEKTIPDDKYLVDWDGPEDKENPMNWSAKKKAANIVALSLLTFTTPLASSMFAPGVGQVLQDFHSDSTLLAGFVVSVYLIGYAFGPLLCAPMSELYGRLIVYRVTTVLFIIFTIACAFAPSLNSLIAFRFLAGSAGSAPLVLGSGTIADCYPREQRGTAMAVFSMGPLLGPVIGPVAGSFLSQDAGWRWVFRLIAILSGVVGLVGLFMRETWAPVLLERKATKLCKATGDPNYRSKQASPNSPKEELLKALYRPTNMVIKSPTVALFCLWMSVNYGYLYLIFTTITEVYESKYGWSTGISGLSFIGLGIGMIVGMIAFGATSDRRIKRLQARNKAAPPEIRLEPLIPAAFLMPIGFFWYGWSADKQIHWIMPLIGLFWIGLGVIGMFMGVQTYLVDCYPRYAASVTSSNTVLRSLVGALLPLAGQPLYQTLGLGWGNSLLAFIAAACIPLPFVYLKYGERIRTNPRFQFNF</sequence>
<feature type="transmembrane region" description="Helical" evidence="7">
    <location>
        <begin position="180"/>
        <end position="198"/>
    </location>
</feature>
<gene>
    <name evidence="9" type="ORF">GOMPHAMPRED_004589</name>
</gene>
<dbReference type="PANTHER" id="PTHR23502">
    <property type="entry name" value="MAJOR FACILITATOR SUPERFAMILY"/>
    <property type="match status" value="1"/>
</dbReference>
<dbReference type="EMBL" id="CAJPDQ010000029">
    <property type="protein sequence ID" value="CAF9928106.1"/>
    <property type="molecule type" value="Genomic_DNA"/>
</dbReference>
<evidence type="ECO:0000256" key="1">
    <source>
        <dbReference type="ARBA" id="ARBA00004141"/>
    </source>
</evidence>
<dbReference type="Gene3D" id="1.20.1250.20">
    <property type="entry name" value="MFS general substrate transporter like domains"/>
    <property type="match status" value="1"/>
</dbReference>
<dbReference type="AlphaFoldDB" id="A0A8H3FLC3"/>
<feature type="transmembrane region" description="Helical" evidence="7">
    <location>
        <begin position="89"/>
        <end position="109"/>
    </location>
</feature>
<keyword evidence="4 7" id="KW-1133">Transmembrane helix</keyword>
<dbReference type="InterPro" id="IPR036259">
    <property type="entry name" value="MFS_trans_sf"/>
</dbReference>
<feature type="region of interest" description="Disordered" evidence="6">
    <location>
        <begin position="1"/>
        <end position="35"/>
    </location>
</feature>
<feature type="transmembrane region" description="Helical" evidence="7">
    <location>
        <begin position="455"/>
        <end position="476"/>
    </location>
</feature>
<dbReference type="CDD" id="cd17323">
    <property type="entry name" value="MFS_Tpo1_MDR_like"/>
    <property type="match status" value="1"/>
</dbReference>
<evidence type="ECO:0000259" key="8">
    <source>
        <dbReference type="PROSITE" id="PS50850"/>
    </source>
</evidence>
<feature type="transmembrane region" description="Helical" evidence="7">
    <location>
        <begin position="388"/>
        <end position="411"/>
    </location>
</feature>
<dbReference type="PROSITE" id="PS50850">
    <property type="entry name" value="MFS"/>
    <property type="match status" value="1"/>
</dbReference>
<dbReference type="SUPFAM" id="SSF103473">
    <property type="entry name" value="MFS general substrate transporter"/>
    <property type="match status" value="1"/>
</dbReference>
<organism evidence="9 10">
    <name type="scientific">Gomphillus americanus</name>
    <dbReference type="NCBI Taxonomy" id="1940652"/>
    <lineage>
        <taxon>Eukaryota</taxon>
        <taxon>Fungi</taxon>
        <taxon>Dikarya</taxon>
        <taxon>Ascomycota</taxon>
        <taxon>Pezizomycotina</taxon>
        <taxon>Lecanoromycetes</taxon>
        <taxon>OSLEUM clade</taxon>
        <taxon>Ostropomycetidae</taxon>
        <taxon>Ostropales</taxon>
        <taxon>Graphidaceae</taxon>
        <taxon>Gomphilloideae</taxon>
        <taxon>Gomphillus</taxon>
    </lineage>
</organism>
<proteinExistence type="inferred from homology"/>
<dbReference type="OrthoDB" id="3936150at2759"/>
<dbReference type="GO" id="GO:0022857">
    <property type="term" value="F:transmembrane transporter activity"/>
    <property type="evidence" value="ECO:0007669"/>
    <property type="project" value="InterPro"/>
</dbReference>
<evidence type="ECO:0000256" key="7">
    <source>
        <dbReference type="SAM" id="Phobius"/>
    </source>
</evidence>
<comment type="caution">
    <text evidence="9">The sequence shown here is derived from an EMBL/GenBank/DDBJ whole genome shotgun (WGS) entry which is preliminary data.</text>
</comment>
<dbReference type="FunFam" id="1.20.1250.20:FF:000011">
    <property type="entry name" value="MFS multidrug transporter, putative"/>
    <property type="match status" value="1"/>
</dbReference>
<keyword evidence="3 7" id="KW-0812">Transmembrane</keyword>
<name>A0A8H3FLC3_9LECA</name>
<dbReference type="InterPro" id="IPR011701">
    <property type="entry name" value="MFS"/>
</dbReference>
<feature type="transmembrane region" description="Helical" evidence="7">
    <location>
        <begin position="323"/>
        <end position="342"/>
    </location>
</feature>
<dbReference type="GO" id="GO:0016020">
    <property type="term" value="C:membrane"/>
    <property type="evidence" value="ECO:0007669"/>
    <property type="project" value="UniProtKB-SubCell"/>
</dbReference>
<dbReference type="Proteomes" id="UP000664169">
    <property type="component" value="Unassembled WGS sequence"/>
</dbReference>
<dbReference type="InterPro" id="IPR020846">
    <property type="entry name" value="MFS_dom"/>
</dbReference>
<feature type="transmembrane region" description="Helical" evidence="7">
    <location>
        <begin position="284"/>
        <end position="303"/>
    </location>
</feature>
<dbReference type="Pfam" id="PF07690">
    <property type="entry name" value="MFS_1"/>
    <property type="match status" value="1"/>
</dbReference>